<dbReference type="Pfam" id="PF00392">
    <property type="entry name" value="GntR"/>
    <property type="match status" value="1"/>
</dbReference>
<feature type="domain" description="HTH gntR-type" evidence="4">
    <location>
        <begin position="9"/>
        <end position="77"/>
    </location>
</feature>
<dbReference type="CDD" id="cd06267">
    <property type="entry name" value="PBP1_LacI_sugar_binding-like"/>
    <property type="match status" value="1"/>
</dbReference>
<sequence>MKLKMNPKFPLYYQIYEDLKQKINAGEYRIGTQLPIEHDLIAQYRVSRITIRQALQLLADEHLIKPEPGKGTFVLKKSPTKKTQKMIGLILPGLLDSFGNRLLQAIEQEATNRGYLLIVRFSHGEQITEQKAIDELLALPVDGLILEPSQVTAQNSALSARIMAGDPILIVDKELTGIRSLFVSTDHAAGALAVARYLADRGQKTVRVLTYLQISNATLEKRQNAFQQIFGSNCIQPLITTTQVNWDEPDHSEQDIDRIKQLILEQKPSCLVGLDSHLASLIIQAIWELQLVVPRDISIFGFDSGANYRFNNYSYLAQDEWQIGKQSVDLLVEKIDNGHVTQSRILIPAKIIEHESIAKNIDSDGLSIEKNMYF</sequence>
<dbReference type="Pfam" id="PF13377">
    <property type="entry name" value="Peripla_BP_3"/>
    <property type="match status" value="1"/>
</dbReference>
<dbReference type="EMBL" id="JBHTOF010000021">
    <property type="protein sequence ID" value="MFD1464973.1"/>
    <property type="molecule type" value="Genomic_DNA"/>
</dbReference>
<dbReference type="PRINTS" id="PR00035">
    <property type="entry name" value="HTHGNTR"/>
</dbReference>
<dbReference type="SUPFAM" id="SSF46785">
    <property type="entry name" value="Winged helix' DNA-binding domain"/>
    <property type="match status" value="1"/>
</dbReference>
<keyword evidence="6" id="KW-1185">Reference proteome</keyword>
<comment type="caution">
    <text evidence="5">The sequence shown here is derived from an EMBL/GenBank/DDBJ whole genome shotgun (WGS) entry which is preliminary data.</text>
</comment>
<dbReference type="PANTHER" id="PTHR30146:SF109">
    <property type="entry name" value="HTH-TYPE TRANSCRIPTIONAL REGULATOR GALS"/>
    <property type="match status" value="1"/>
</dbReference>
<evidence type="ECO:0000256" key="1">
    <source>
        <dbReference type="ARBA" id="ARBA00023015"/>
    </source>
</evidence>
<dbReference type="InterPro" id="IPR046335">
    <property type="entry name" value="LacI/GalR-like_sensor"/>
</dbReference>
<dbReference type="SUPFAM" id="SSF53822">
    <property type="entry name" value="Periplasmic binding protein-like I"/>
    <property type="match status" value="1"/>
</dbReference>
<keyword evidence="3" id="KW-0804">Transcription</keyword>
<evidence type="ECO:0000256" key="3">
    <source>
        <dbReference type="ARBA" id="ARBA00023163"/>
    </source>
</evidence>
<dbReference type="InterPro" id="IPR036390">
    <property type="entry name" value="WH_DNA-bd_sf"/>
</dbReference>
<dbReference type="Gene3D" id="3.40.50.2300">
    <property type="match status" value="2"/>
</dbReference>
<dbReference type="CDD" id="cd07377">
    <property type="entry name" value="WHTH_GntR"/>
    <property type="match status" value="1"/>
</dbReference>
<dbReference type="InterPro" id="IPR036388">
    <property type="entry name" value="WH-like_DNA-bd_sf"/>
</dbReference>
<evidence type="ECO:0000313" key="6">
    <source>
        <dbReference type="Proteomes" id="UP001597244"/>
    </source>
</evidence>
<dbReference type="Proteomes" id="UP001597244">
    <property type="component" value="Unassembled WGS sequence"/>
</dbReference>
<dbReference type="PROSITE" id="PS50949">
    <property type="entry name" value="HTH_GNTR"/>
    <property type="match status" value="1"/>
</dbReference>
<gene>
    <name evidence="5" type="ORF">ACFQ4L_02555</name>
</gene>
<proteinExistence type="predicted"/>
<dbReference type="InterPro" id="IPR028082">
    <property type="entry name" value="Peripla_BP_I"/>
</dbReference>
<dbReference type="InterPro" id="IPR000524">
    <property type="entry name" value="Tscrpt_reg_HTH_GntR"/>
</dbReference>
<protein>
    <submittedName>
        <fullName evidence="5">GntR family transcriptional regulator</fullName>
    </submittedName>
</protein>
<reference evidence="6" key="1">
    <citation type="journal article" date="2019" name="Int. J. Syst. Evol. Microbiol.">
        <title>The Global Catalogue of Microorganisms (GCM) 10K type strain sequencing project: providing services to taxonomists for standard genome sequencing and annotation.</title>
        <authorList>
            <consortium name="The Broad Institute Genomics Platform"/>
            <consortium name="The Broad Institute Genome Sequencing Center for Infectious Disease"/>
            <person name="Wu L."/>
            <person name="Ma J."/>
        </authorList>
    </citation>
    <scope>NUCLEOTIDE SEQUENCE [LARGE SCALE GENOMIC DNA]</scope>
    <source>
        <strain evidence="6">CCM 8951</strain>
    </source>
</reference>
<organism evidence="5 6">
    <name type="scientific">Lapidilactobacillus mulanensis</name>
    <dbReference type="NCBI Taxonomy" id="2485999"/>
    <lineage>
        <taxon>Bacteria</taxon>
        <taxon>Bacillati</taxon>
        <taxon>Bacillota</taxon>
        <taxon>Bacilli</taxon>
        <taxon>Lactobacillales</taxon>
        <taxon>Lactobacillaceae</taxon>
        <taxon>Lapidilactobacillus</taxon>
    </lineage>
</organism>
<keyword evidence="1" id="KW-0805">Transcription regulation</keyword>
<dbReference type="PANTHER" id="PTHR30146">
    <property type="entry name" value="LACI-RELATED TRANSCRIPTIONAL REPRESSOR"/>
    <property type="match status" value="1"/>
</dbReference>
<evidence type="ECO:0000313" key="5">
    <source>
        <dbReference type="EMBL" id="MFD1464973.1"/>
    </source>
</evidence>
<accession>A0ABW4DMF9</accession>
<keyword evidence="2" id="KW-0238">DNA-binding</keyword>
<evidence type="ECO:0000259" key="4">
    <source>
        <dbReference type="PROSITE" id="PS50949"/>
    </source>
</evidence>
<evidence type="ECO:0000256" key="2">
    <source>
        <dbReference type="ARBA" id="ARBA00023125"/>
    </source>
</evidence>
<dbReference type="SMART" id="SM00345">
    <property type="entry name" value="HTH_GNTR"/>
    <property type="match status" value="1"/>
</dbReference>
<name>A0ABW4DMF9_9LACO</name>
<dbReference type="Gene3D" id="1.10.10.10">
    <property type="entry name" value="Winged helix-like DNA-binding domain superfamily/Winged helix DNA-binding domain"/>
    <property type="match status" value="1"/>
</dbReference>